<evidence type="ECO:0000313" key="2">
    <source>
        <dbReference type="Proteomes" id="UP000199041"/>
    </source>
</evidence>
<dbReference type="STRING" id="551991.SAMN05192529_102109"/>
<sequence>MNTTFSFAKSIVYIRNAKLFLEVALKDRINPIVKIMIRAWIKKLDWILNDFTSRISYESSKELKESMFNEDSSLQVQEIMDQVFDTTPEQREIIEQFIIDLKANKVQVA</sequence>
<keyword evidence="2" id="KW-1185">Reference proteome</keyword>
<dbReference type="EMBL" id="FNQY01000002">
    <property type="protein sequence ID" value="SDZ81741.1"/>
    <property type="molecule type" value="Genomic_DNA"/>
</dbReference>
<protein>
    <submittedName>
        <fullName evidence="1">Uncharacterized protein</fullName>
    </submittedName>
</protein>
<accession>A0A1H3W4G6</accession>
<reference evidence="1 2" key="1">
    <citation type="submission" date="2016-10" db="EMBL/GenBank/DDBJ databases">
        <authorList>
            <person name="de Groot N.N."/>
        </authorList>
    </citation>
    <scope>NUCLEOTIDE SEQUENCE [LARGE SCALE GENOMIC DNA]</scope>
    <source>
        <strain evidence="1 2">Vu-144</strain>
    </source>
</reference>
<dbReference type="Proteomes" id="UP000199041">
    <property type="component" value="Unassembled WGS sequence"/>
</dbReference>
<proteinExistence type="predicted"/>
<organism evidence="1 2">
    <name type="scientific">Arachidicoccus rhizosphaerae</name>
    <dbReference type="NCBI Taxonomy" id="551991"/>
    <lineage>
        <taxon>Bacteria</taxon>
        <taxon>Pseudomonadati</taxon>
        <taxon>Bacteroidota</taxon>
        <taxon>Chitinophagia</taxon>
        <taxon>Chitinophagales</taxon>
        <taxon>Chitinophagaceae</taxon>
        <taxon>Arachidicoccus</taxon>
    </lineage>
</organism>
<dbReference type="AlphaFoldDB" id="A0A1H3W4G6"/>
<gene>
    <name evidence="1" type="ORF">SAMN05192529_102109</name>
</gene>
<name>A0A1H3W4G6_9BACT</name>
<dbReference type="RefSeq" id="WP_091393011.1">
    <property type="nucleotide sequence ID" value="NZ_FNQY01000002.1"/>
</dbReference>
<evidence type="ECO:0000313" key="1">
    <source>
        <dbReference type="EMBL" id="SDZ81741.1"/>
    </source>
</evidence>